<evidence type="ECO:0000313" key="4">
    <source>
        <dbReference type="Proteomes" id="UP000587462"/>
    </source>
</evidence>
<sequence length="201" mass="20518">MGASVRTRFLLASTVCSALALGTAHYTATAAGPPAERKPAAETRHSVPVPSPAALRSAAGDSMKAIDSNSITKESNEAAAACTARGRHAEPERRRCAALQEHLGELGRARAGLDRLSTAEHPDVDAVARATTDAVAATARLAQDREAMRSGGREHVGDGTSSLLSVVTNLVQPLVNSLSKLVGGVPSIISGLLSALLGGGR</sequence>
<name>A0A7Y7E5V7_STRMO</name>
<feature type="region of interest" description="Disordered" evidence="1">
    <location>
        <begin position="30"/>
        <end position="60"/>
    </location>
</feature>
<feature type="compositionally biased region" description="Basic and acidic residues" evidence="1">
    <location>
        <begin position="35"/>
        <end position="45"/>
    </location>
</feature>
<feature type="signal peptide" evidence="2">
    <location>
        <begin position="1"/>
        <end position="20"/>
    </location>
</feature>
<proteinExistence type="predicted"/>
<evidence type="ECO:0000313" key="3">
    <source>
        <dbReference type="EMBL" id="NVK76634.1"/>
    </source>
</evidence>
<comment type="caution">
    <text evidence="3">The sequence shown here is derived from an EMBL/GenBank/DDBJ whole genome shotgun (WGS) entry which is preliminary data.</text>
</comment>
<evidence type="ECO:0008006" key="5">
    <source>
        <dbReference type="Google" id="ProtNLM"/>
    </source>
</evidence>
<organism evidence="3 4">
    <name type="scientific">Streptomyces morookaense</name>
    <name type="common">Streptoverticillium morookaense</name>
    <dbReference type="NCBI Taxonomy" id="1970"/>
    <lineage>
        <taxon>Bacteria</taxon>
        <taxon>Bacillati</taxon>
        <taxon>Actinomycetota</taxon>
        <taxon>Actinomycetes</taxon>
        <taxon>Kitasatosporales</taxon>
        <taxon>Streptomycetaceae</taxon>
        <taxon>Streptomyces</taxon>
    </lineage>
</organism>
<dbReference type="AlphaFoldDB" id="A0A7Y7E5V7"/>
<accession>A0A7Y7E5V7</accession>
<keyword evidence="4" id="KW-1185">Reference proteome</keyword>
<evidence type="ECO:0000256" key="2">
    <source>
        <dbReference type="SAM" id="SignalP"/>
    </source>
</evidence>
<evidence type="ECO:0000256" key="1">
    <source>
        <dbReference type="SAM" id="MobiDB-lite"/>
    </source>
</evidence>
<reference evidence="3 4" key="1">
    <citation type="submission" date="2020-04" db="EMBL/GenBank/DDBJ databases">
        <title>Draft Genome Sequence of Streptomyces morookaense DSM 40503, an 8-azaguanine-producing strain.</title>
        <authorList>
            <person name="Qi J."/>
            <person name="Gao J.-M."/>
        </authorList>
    </citation>
    <scope>NUCLEOTIDE SEQUENCE [LARGE SCALE GENOMIC DNA]</scope>
    <source>
        <strain evidence="3 4">DSM 40503</strain>
    </source>
</reference>
<keyword evidence="2" id="KW-0732">Signal</keyword>
<dbReference type="RefSeq" id="WP_171078414.1">
    <property type="nucleotide sequence ID" value="NZ_BNBU01000001.1"/>
</dbReference>
<dbReference type="EMBL" id="JABBXF010000004">
    <property type="protein sequence ID" value="NVK76634.1"/>
    <property type="molecule type" value="Genomic_DNA"/>
</dbReference>
<gene>
    <name evidence="3" type="ORF">HG542_03055</name>
</gene>
<dbReference type="Proteomes" id="UP000587462">
    <property type="component" value="Unassembled WGS sequence"/>
</dbReference>
<feature type="chain" id="PRO_5038983660" description="Secreted protein" evidence="2">
    <location>
        <begin position="21"/>
        <end position="201"/>
    </location>
</feature>
<protein>
    <recommendedName>
        <fullName evidence="5">Secreted protein</fullName>
    </recommendedName>
</protein>